<evidence type="ECO:0000256" key="8">
    <source>
        <dbReference type="RuleBase" id="RU004447"/>
    </source>
</evidence>
<evidence type="ECO:0000313" key="12">
    <source>
        <dbReference type="EMBL" id="SMC69692.1"/>
    </source>
</evidence>
<evidence type="ECO:0000313" key="13">
    <source>
        <dbReference type="Proteomes" id="UP000192678"/>
    </source>
</evidence>
<dbReference type="PANTHER" id="PTHR43690">
    <property type="entry name" value="NARDILYSIN"/>
    <property type="match status" value="1"/>
</dbReference>
<dbReference type="InterPro" id="IPR011765">
    <property type="entry name" value="Pept_M16_N"/>
</dbReference>
<sequence>MRKKMNLMALLLAGLGLLSSSTYAQQLRQDPNLVTGKLKNGFTYYIYKNNKTPGNSVLRLFLNAGSLQEEPNQLGLAHFIEHMAFNGTKHYSKNDVIEFLESKGVKFGADLNAHTSFDETVYKISINTKDEKNLEKSIDIMADWAFGVTFDSHEIDKERGVVIEEWRSKQGAANRLREQYLPVLFNKSRYAERLPIGKVHILKNFKRQTIVDFYEKWYRPDLMSIAIVTDIDPKKVESYIKNEFNQYKAKSKAPRLYYELPQHRDTLFSILTDKEANAIELSVFNKIKSFSGIKTEQDYKEQLARTFFNALAKSRFSRISQLQNDFKEGSFSVSNIVLKNGIVSGGASLYHDKVKEGIAQYLTETQRIFRYGFTNDELKKYRDEYIAAIKRSVAAEDKTAGETYMNEIHDVFYNGSTMLAKADRNRLALKYATQIDSLTLLNLLRSVNKPGNTVILLTAPEKDKVNLPSQSALKAMFAKAASAQVDPWTDQITMPTKLLAQEPIAGKVIKEEMISAIGVTKWTLANGTIVYLKPTAERKNYISLSGFRKGGIYALDSAQYTTAQFVKPVTGLSGAGPFSRRALTQFLTGNSASATLVLSSTREGVVTSADWKDAKTMFQLMYLKWMYPNADPVTFEQVKRQTIEKLENNKLSPNYDYNKAIGELLKGDEDYASEVSAERLNQEAQLKDVIPVFKSRFGSAKDFQFVIVGGFNPDSIKPLIEQYIGGLPAGDYSKRFEYNGPVAGHAAKDILVYAGAAPKSTVNLFHQSNKVTYDYPGILVQTLLQEVLKVKLRLNLREENSGVYGVGVSVSSTNIPAPLIRARISFSCAPESAEFLIKQAQIEIKKVADDPTYFSSDLTNIKLQQIDGYKKQADKNLFWSSALRNQFYFGFKDYSYFNDFENMINKITPAMVAEYAKKYLIDTPGIKAVLLPENFKTLN</sequence>
<dbReference type="AlphaFoldDB" id="A0A1W2BAE5"/>
<dbReference type="InterPro" id="IPR001431">
    <property type="entry name" value="Pept_M16_Zn_BS"/>
</dbReference>
<comment type="similarity">
    <text evidence="2 8">Belongs to the peptidase M16 family.</text>
</comment>
<reference evidence="12 13" key="1">
    <citation type="submission" date="2017-04" db="EMBL/GenBank/DDBJ databases">
        <authorList>
            <person name="Afonso C.L."/>
            <person name="Miller P.J."/>
            <person name="Scott M.A."/>
            <person name="Spackman E."/>
            <person name="Goraichik I."/>
            <person name="Dimitrov K.M."/>
            <person name="Suarez D.L."/>
            <person name="Swayne D.E."/>
        </authorList>
    </citation>
    <scope>NUCLEOTIDE SEQUENCE [LARGE SCALE GENOMIC DNA]</scope>
    <source>
        <strain evidence="12 13">DSM 19625</strain>
    </source>
</reference>
<organism evidence="12 13">
    <name type="scientific">Pedobacter nyackensis</name>
    <dbReference type="NCBI Taxonomy" id="475255"/>
    <lineage>
        <taxon>Bacteria</taxon>
        <taxon>Pseudomonadati</taxon>
        <taxon>Bacteroidota</taxon>
        <taxon>Sphingobacteriia</taxon>
        <taxon>Sphingobacteriales</taxon>
        <taxon>Sphingobacteriaceae</taxon>
        <taxon>Pedobacter</taxon>
    </lineage>
</organism>
<keyword evidence="5" id="KW-0378">Hydrolase</keyword>
<evidence type="ECO:0000256" key="9">
    <source>
        <dbReference type="SAM" id="SignalP"/>
    </source>
</evidence>
<evidence type="ECO:0000259" key="10">
    <source>
        <dbReference type="Pfam" id="PF00675"/>
    </source>
</evidence>
<evidence type="ECO:0000256" key="6">
    <source>
        <dbReference type="ARBA" id="ARBA00022833"/>
    </source>
</evidence>
<keyword evidence="3 12" id="KW-0645">Protease</keyword>
<protein>
    <submittedName>
        <fullName evidence="12">Zinc protease</fullName>
    </submittedName>
</protein>
<dbReference type="EMBL" id="FWYB01000002">
    <property type="protein sequence ID" value="SMC69692.1"/>
    <property type="molecule type" value="Genomic_DNA"/>
</dbReference>
<evidence type="ECO:0000256" key="4">
    <source>
        <dbReference type="ARBA" id="ARBA00022723"/>
    </source>
</evidence>
<feature type="domain" description="Peptidase M16 N-terminal" evidence="10">
    <location>
        <begin position="46"/>
        <end position="173"/>
    </location>
</feature>
<dbReference type="PROSITE" id="PS00143">
    <property type="entry name" value="INSULINASE"/>
    <property type="match status" value="1"/>
</dbReference>
<dbReference type="Pfam" id="PF05193">
    <property type="entry name" value="Peptidase_M16_C"/>
    <property type="match status" value="2"/>
</dbReference>
<dbReference type="Proteomes" id="UP000192678">
    <property type="component" value="Unassembled WGS sequence"/>
</dbReference>
<dbReference type="InterPro" id="IPR011249">
    <property type="entry name" value="Metalloenz_LuxS/M16"/>
</dbReference>
<dbReference type="RefSeq" id="WP_235005240.1">
    <property type="nucleotide sequence ID" value="NZ_FWYB01000002.1"/>
</dbReference>
<evidence type="ECO:0000256" key="5">
    <source>
        <dbReference type="ARBA" id="ARBA00022801"/>
    </source>
</evidence>
<dbReference type="STRING" id="475255.SAMN04488101_102237"/>
<feature type="chain" id="PRO_5012551719" evidence="9">
    <location>
        <begin position="25"/>
        <end position="939"/>
    </location>
</feature>
<dbReference type="InterPro" id="IPR007863">
    <property type="entry name" value="Peptidase_M16_C"/>
</dbReference>
<evidence type="ECO:0000256" key="3">
    <source>
        <dbReference type="ARBA" id="ARBA00022670"/>
    </source>
</evidence>
<evidence type="ECO:0000256" key="1">
    <source>
        <dbReference type="ARBA" id="ARBA00001947"/>
    </source>
</evidence>
<evidence type="ECO:0000256" key="7">
    <source>
        <dbReference type="ARBA" id="ARBA00023049"/>
    </source>
</evidence>
<name>A0A1W2BAE5_9SPHI</name>
<dbReference type="Gene3D" id="3.30.830.10">
    <property type="entry name" value="Metalloenzyme, LuxS/M16 peptidase-like"/>
    <property type="match status" value="4"/>
</dbReference>
<keyword evidence="4" id="KW-0479">Metal-binding</keyword>
<proteinExistence type="inferred from homology"/>
<dbReference type="Pfam" id="PF00675">
    <property type="entry name" value="Peptidase_M16"/>
    <property type="match status" value="1"/>
</dbReference>
<accession>A0A1W2BAE5</accession>
<dbReference type="InterPro" id="IPR050626">
    <property type="entry name" value="Peptidase_M16"/>
</dbReference>
<keyword evidence="13" id="KW-1185">Reference proteome</keyword>
<keyword evidence="6" id="KW-0862">Zinc</keyword>
<feature type="signal peptide" evidence="9">
    <location>
        <begin position="1"/>
        <end position="24"/>
    </location>
</feature>
<feature type="domain" description="Peptidase M16 C-terminal" evidence="11">
    <location>
        <begin position="205"/>
        <end position="383"/>
    </location>
</feature>
<keyword evidence="7" id="KW-0482">Metalloprotease</keyword>
<evidence type="ECO:0000256" key="2">
    <source>
        <dbReference type="ARBA" id="ARBA00007261"/>
    </source>
</evidence>
<comment type="cofactor">
    <cofactor evidence="1">
        <name>Zn(2+)</name>
        <dbReference type="ChEBI" id="CHEBI:29105"/>
    </cofactor>
</comment>
<dbReference type="GO" id="GO:0004222">
    <property type="term" value="F:metalloendopeptidase activity"/>
    <property type="evidence" value="ECO:0007669"/>
    <property type="project" value="InterPro"/>
</dbReference>
<gene>
    <name evidence="12" type="ORF">SAMN04488101_102237</name>
</gene>
<dbReference type="GO" id="GO:0006508">
    <property type="term" value="P:proteolysis"/>
    <property type="evidence" value="ECO:0007669"/>
    <property type="project" value="UniProtKB-KW"/>
</dbReference>
<dbReference type="GO" id="GO:0046872">
    <property type="term" value="F:metal ion binding"/>
    <property type="evidence" value="ECO:0007669"/>
    <property type="project" value="UniProtKB-KW"/>
</dbReference>
<dbReference type="SUPFAM" id="SSF63411">
    <property type="entry name" value="LuxS/MPP-like metallohydrolase"/>
    <property type="match status" value="3"/>
</dbReference>
<feature type="domain" description="Peptidase M16 C-terminal" evidence="11">
    <location>
        <begin position="695"/>
        <end position="851"/>
    </location>
</feature>
<evidence type="ECO:0000259" key="11">
    <source>
        <dbReference type="Pfam" id="PF05193"/>
    </source>
</evidence>
<keyword evidence="9" id="KW-0732">Signal</keyword>
<dbReference type="PANTHER" id="PTHR43690:SF34">
    <property type="entry name" value="ZINC PROTEASE PQQL-LIKE"/>
    <property type="match status" value="1"/>
</dbReference>